<dbReference type="WormBase" id="SRAE_1000016800">
    <property type="protein sequence ID" value="SRP06903"/>
    <property type="gene ID" value="WBGene00256762"/>
</dbReference>
<organism evidence="5">
    <name type="scientific">Strongyloides ratti</name>
    <name type="common">Parasitic roundworm</name>
    <dbReference type="NCBI Taxonomy" id="34506"/>
    <lineage>
        <taxon>Eukaryota</taxon>
        <taxon>Metazoa</taxon>
        <taxon>Ecdysozoa</taxon>
        <taxon>Nematoda</taxon>
        <taxon>Chromadorea</taxon>
        <taxon>Rhabditida</taxon>
        <taxon>Tylenchina</taxon>
        <taxon>Panagrolaimomorpha</taxon>
        <taxon>Strongyloidoidea</taxon>
        <taxon>Strongyloididae</taxon>
        <taxon>Strongyloides</taxon>
    </lineage>
</organism>
<feature type="domain" description="SAM-dependent MTase TRM10-type" evidence="4">
    <location>
        <begin position="102"/>
        <end position="302"/>
    </location>
</feature>
<evidence type="ECO:0000259" key="4">
    <source>
        <dbReference type="PROSITE" id="PS51675"/>
    </source>
</evidence>
<keyword evidence="2" id="KW-0808">Transferase</keyword>
<dbReference type="PROSITE" id="PS51675">
    <property type="entry name" value="SAM_MT_TRM10"/>
    <property type="match status" value="1"/>
</dbReference>
<keyword evidence="1" id="KW-0489">Methyltransferase</keyword>
<dbReference type="AlphaFoldDB" id="A0A090L196"/>
<accession>A0A090L196</accession>
<dbReference type="GO" id="GO:0005739">
    <property type="term" value="C:mitochondrion"/>
    <property type="evidence" value="ECO:0007669"/>
    <property type="project" value="TreeGrafter"/>
</dbReference>
<dbReference type="GO" id="GO:0005654">
    <property type="term" value="C:nucleoplasm"/>
    <property type="evidence" value="ECO:0007669"/>
    <property type="project" value="TreeGrafter"/>
</dbReference>
<proteinExistence type="predicted"/>
<name>A0A090L196_STRRB</name>
<dbReference type="GO" id="GO:0000049">
    <property type="term" value="F:tRNA binding"/>
    <property type="evidence" value="ECO:0007669"/>
    <property type="project" value="TreeGrafter"/>
</dbReference>
<gene>
    <name evidence="5 7 8" type="ORF">SRAE_1000016800</name>
</gene>
<evidence type="ECO:0000313" key="7">
    <source>
        <dbReference type="WBParaSite" id="SRAE_1000016800.1"/>
    </source>
</evidence>
<evidence type="ECO:0000313" key="8">
    <source>
        <dbReference type="WormBase" id="SRAE_1000016800"/>
    </source>
</evidence>
<dbReference type="WBParaSite" id="SRAE_1000016800.1">
    <property type="protein sequence ID" value="SRAE_1000016800.1"/>
    <property type="gene ID" value="WBGene00256762"/>
</dbReference>
<reference evidence="7" key="2">
    <citation type="submission" date="2020-12" db="UniProtKB">
        <authorList>
            <consortium name="WormBaseParasite"/>
        </authorList>
    </citation>
    <scope>IDENTIFICATION</scope>
</reference>
<dbReference type="PANTHER" id="PTHR13563">
    <property type="entry name" value="TRNA (GUANINE-9-) METHYLTRANSFERASE"/>
    <property type="match status" value="1"/>
</dbReference>
<evidence type="ECO:0000256" key="2">
    <source>
        <dbReference type="ARBA" id="ARBA00022679"/>
    </source>
</evidence>
<evidence type="ECO:0000256" key="3">
    <source>
        <dbReference type="ARBA" id="ARBA00022691"/>
    </source>
</evidence>
<dbReference type="GO" id="GO:0032259">
    <property type="term" value="P:methylation"/>
    <property type="evidence" value="ECO:0007669"/>
    <property type="project" value="UniProtKB-KW"/>
</dbReference>
<dbReference type="EMBL" id="LN609528">
    <property type="protein sequence ID" value="CEF61892.1"/>
    <property type="molecule type" value="Genomic_DNA"/>
</dbReference>
<dbReference type="InterPro" id="IPR038459">
    <property type="entry name" value="MT_TRM10-typ_sf"/>
</dbReference>
<dbReference type="GO" id="GO:0070131">
    <property type="term" value="P:positive regulation of mitochondrial translation"/>
    <property type="evidence" value="ECO:0007669"/>
    <property type="project" value="TreeGrafter"/>
</dbReference>
<evidence type="ECO:0000313" key="6">
    <source>
        <dbReference type="Proteomes" id="UP000035682"/>
    </source>
</evidence>
<dbReference type="InterPro" id="IPR028564">
    <property type="entry name" value="MT_TRM10-typ"/>
</dbReference>
<reference evidence="5 6" key="1">
    <citation type="submission" date="2014-09" db="EMBL/GenBank/DDBJ databases">
        <authorList>
            <person name="Martin A.A."/>
        </authorList>
    </citation>
    <scope>NUCLEOTIDE SEQUENCE</scope>
    <source>
        <strain evidence="6">ED321</strain>
        <strain evidence="5">ED321 Heterogonic</strain>
    </source>
</reference>
<dbReference type="OMA" id="HIPREDI"/>
<dbReference type="GO" id="GO:0097745">
    <property type="term" value="P:mitochondrial tRNA 5'-end processing"/>
    <property type="evidence" value="ECO:0007669"/>
    <property type="project" value="TreeGrafter"/>
</dbReference>
<dbReference type="CTD" id="36374257"/>
<dbReference type="STRING" id="34506.A0A090L196"/>
<protein>
    <submittedName>
        <fullName evidence="7">SAM-dependent MTase TRM10-type domain-containing protein</fullName>
    </submittedName>
</protein>
<dbReference type="PANTHER" id="PTHR13563:SF5">
    <property type="entry name" value="TRNA METHYLTRANSFERASE 10 HOMOLOG C"/>
    <property type="match status" value="1"/>
</dbReference>
<dbReference type="Gene3D" id="3.40.1280.30">
    <property type="match status" value="1"/>
</dbReference>
<evidence type="ECO:0000313" key="5">
    <source>
        <dbReference type="EMBL" id="CEF61892.1"/>
    </source>
</evidence>
<dbReference type="GeneID" id="36374257"/>
<sequence>MKHSSNLNKIIACIGKNAKIKNISEKQTKKLIDRVTLYEYMSPYFLKNVDKFKALELIINHDNIEELAYSLERLSLDDEKKEEMEYPKNDLFHYKDRTKLFYGARLSSSMILNENPKVLFDFSYTFKQSLVRHSIETLCHLGDLLIENIESSNPWELSVVGYDKNLDILNSLQKQIDKFLRKHPEQIALPNIVNSQPHEYIPRNKEAVYISSKAKNHIDGPLDADYYVINFNLDNKNESLSMACKADAQPYCLPIHKYLQYYKKGATLKFNHIFRILKEVQENRGDWKSAFEKHIPREDIDPNIFKSSEYKKLKRDNYHKKEKHKDLVQILSTL</sequence>
<evidence type="ECO:0000256" key="1">
    <source>
        <dbReference type="ARBA" id="ARBA00022603"/>
    </source>
</evidence>
<dbReference type="Proteomes" id="UP000035682">
    <property type="component" value="Unplaced"/>
</dbReference>
<dbReference type="GO" id="GO:0008168">
    <property type="term" value="F:methyltransferase activity"/>
    <property type="evidence" value="ECO:0007669"/>
    <property type="project" value="UniProtKB-KW"/>
</dbReference>
<dbReference type="OrthoDB" id="9976048at2759"/>
<dbReference type="RefSeq" id="XP_024501094.1">
    <property type="nucleotide sequence ID" value="XM_024646969.1"/>
</dbReference>
<dbReference type="InterPro" id="IPR007356">
    <property type="entry name" value="tRNA_m1G_MeTrfase_euk"/>
</dbReference>
<keyword evidence="3" id="KW-0949">S-adenosyl-L-methionine</keyword>
<keyword evidence="6" id="KW-1185">Reference proteome</keyword>